<name>A0A382SBJ6_9ZZZZ</name>
<accession>A0A382SBJ6</accession>
<gene>
    <name evidence="1" type="ORF">METZ01_LOCUS360164</name>
</gene>
<dbReference type="AlphaFoldDB" id="A0A382SBJ6"/>
<evidence type="ECO:0000313" key="1">
    <source>
        <dbReference type="EMBL" id="SVD07310.1"/>
    </source>
</evidence>
<feature type="non-terminal residue" evidence="1">
    <location>
        <position position="29"/>
    </location>
</feature>
<dbReference type="EMBL" id="UINC01127890">
    <property type="protein sequence ID" value="SVD07310.1"/>
    <property type="molecule type" value="Genomic_DNA"/>
</dbReference>
<proteinExistence type="predicted"/>
<sequence>MPNLPDLPLQGLYGDLILDHYRSPRHRTP</sequence>
<organism evidence="1">
    <name type="scientific">marine metagenome</name>
    <dbReference type="NCBI Taxonomy" id="408172"/>
    <lineage>
        <taxon>unclassified sequences</taxon>
        <taxon>metagenomes</taxon>
        <taxon>ecological metagenomes</taxon>
    </lineage>
</organism>
<protein>
    <submittedName>
        <fullName evidence="1">Uncharacterized protein</fullName>
    </submittedName>
</protein>
<reference evidence="1" key="1">
    <citation type="submission" date="2018-05" db="EMBL/GenBank/DDBJ databases">
        <authorList>
            <person name="Lanie J.A."/>
            <person name="Ng W.-L."/>
            <person name="Kazmierczak K.M."/>
            <person name="Andrzejewski T.M."/>
            <person name="Davidsen T.M."/>
            <person name="Wayne K.J."/>
            <person name="Tettelin H."/>
            <person name="Glass J.I."/>
            <person name="Rusch D."/>
            <person name="Podicherti R."/>
            <person name="Tsui H.-C.T."/>
            <person name="Winkler M.E."/>
        </authorList>
    </citation>
    <scope>NUCLEOTIDE SEQUENCE</scope>
</reference>